<evidence type="ECO:0000256" key="11">
    <source>
        <dbReference type="ARBA" id="ARBA00022588"/>
    </source>
</evidence>
<evidence type="ECO:0000256" key="33">
    <source>
        <dbReference type="SAM" id="MobiDB-lite"/>
    </source>
</evidence>
<dbReference type="GO" id="GO:0007166">
    <property type="term" value="P:cell surface receptor signaling pathway"/>
    <property type="evidence" value="ECO:0007669"/>
    <property type="project" value="InterPro"/>
</dbReference>
<feature type="signal peptide" evidence="35">
    <location>
        <begin position="1"/>
        <end position="28"/>
    </location>
</feature>
<evidence type="ECO:0000256" key="30">
    <source>
        <dbReference type="ARBA" id="ARBA00055610"/>
    </source>
</evidence>
<gene>
    <name evidence="39" type="primary">adgrb1a</name>
</gene>
<dbReference type="Gene3D" id="2.60.220.50">
    <property type="match status" value="1"/>
</dbReference>
<dbReference type="Pfam" id="PF00002">
    <property type="entry name" value="7tm_2"/>
    <property type="match status" value="1"/>
</dbReference>
<keyword evidence="9" id="KW-0517">Myogenesis</keyword>
<evidence type="ECO:0000256" key="6">
    <source>
        <dbReference type="ARBA" id="ARBA00010933"/>
    </source>
</evidence>
<dbReference type="SUPFAM" id="SSF82895">
    <property type="entry name" value="TSP-1 type 1 repeat"/>
    <property type="match status" value="5"/>
</dbReference>
<dbReference type="FunFam" id="2.20.100.10:FF:000003">
    <property type="entry name" value="Adhesion G protein-coupled receptor B2"/>
    <property type="match status" value="2"/>
</dbReference>
<keyword evidence="21" id="KW-0770">Synapse</keyword>
<dbReference type="GO" id="GO:0007399">
    <property type="term" value="P:nervous system development"/>
    <property type="evidence" value="ECO:0007669"/>
    <property type="project" value="UniProtKB-KW"/>
</dbReference>
<dbReference type="Ensembl" id="ENSSGRT00000078787.1">
    <property type="protein sequence ID" value="ENSSGRP00000074004.1"/>
    <property type="gene ID" value="ENSSGRG00000037619.1"/>
</dbReference>
<keyword evidence="11" id="KW-0399">Innate immunity</keyword>
<sequence>MISKFFRNCLSLVLLFPLQLLWLDMLNAAPSGPESDICSTLVQSRFFGFFLSSSVFPSTPCSWTLQNPDPRRYTIFIKVTKPTRDCISRQHRTFQFDSFLETTRTFLGMESFDEVVKLCDASTHVAFLEAGKQFLQIRKGLPRAGAGSRNGDGEFKVEYLVVGKRNPSMAACQMLCQWLEDCLTYSTSSRPCGIMQTPCQCWDQSPPDKDTNGCYLENCIPVVKKGTADTSGGWSGWGNWAECSSECGGGVQTRTRTCQSPPEEAYLCEGVLEEGHPCNAQPCIGKLGRLGTRSQSLRSVDSRKREDSDKTRSGQQSSQTVDPPSGGEWSAWSACSTTCGEGWQSRTRLCVSVPYSTQCSGPLREQRPCNNTVVCPVHGSWDEWTPWSLCSSTCGRGYRDRTRSCKQPQFGGNPCDGPEKQTKFCNIAVCPGDFWVDGVWNEWSSWSSCSSSCSNGTMQRTRECNGPSYGGLECQGEWRQTRDCFLRECPVDGQWQLWSSWAGCTKTCGGGSQQRQRVCYGPFFGGEPCPGDREEVSRCNEKRCPEPHEICDEENFSNVVWKKTPAGDTAAVRCPPNAVGLILRRCSLDDEGIAYWENPTYLKCVSNDYRSIQTLTRDHLSKAQRGLVGDGVSEVMTKLRVTSSDGTSYSGDLLAIIDVLKNMTEIFRRSYYSPSNADMRNFVQSVSNLLMEENRDRWEEAQLLGPNVKELFRVVEDFLDVISLRMKDFQDTYEVTDNLVLSIHKRPVAGNADITFPMKGWRGMVDWARNSEDKVRVAKDILVTGKPDEDDTSAFVTGIVLYRNLGSILSLQRNSTVLNSKVISVTIKPIPSSLSTPLEIAFSHLYNGTTNQTCISWDENDSSSLLGSWSARGCRAVPVDSSTTKCLCDRLSTFAILARLNPDVNMDKTQLPSVTLIVGCGVSSLTLLLLIIIYVSVWRYIRSERSVILINFCLSIISSNALILIGQTQTRNKVVCTLVAAFLHFFFLSSFCWVLTEAWQSYMAVTGRLKNRIIRKRFLCLGWGLPALVVAISVGFTKAKGYGTVNYCWLSLEGGLLYAFVGPAAAVVLVQFLSLVILLLSCRASLWSSCVVLPLLALTWMSAVLAITDRRSALFQILFAVFDSLEGFVIVMVHCILRREVQEAVKCRVVDHQEDGNGNSGGSFQNGHAQLMTDFEKDVDMACRSADKIAAKCSTAFSLGFTGTLKRSSQLGEEKVASQQITVQKGSNFNTLPASMAKVHLQNVADYASHTLTMRREKTKSIYICDGELFKQLDGTPGDTSGPEGGGGGSGQGYVLLPNNNNTLRPTKGSKEDQATKYNISIEQLPQTRLIHLANPAGTDPVPGFGLKTLPTERVSISCSERDSPVQTVQNISGESQMTNTCEQGDSGNSGMMSKSETISTLSMSSLERRKSRYAELDFEKIMHTRKRHQDMFQDLNRKLQHAEKDRDSPPDKQQTPSKRVWEGIRKTHSPPSWVRKELEPLQASPLEMQAVEWEKASATIPLVGQEIMDLQTEV</sequence>
<dbReference type="GO" id="GO:0016525">
    <property type="term" value="P:negative regulation of angiogenesis"/>
    <property type="evidence" value="ECO:0007669"/>
    <property type="project" value="InterPro"/>
</dbReference>
<dbReference type="Gene3D" id="1.25.40.610">
    <property type="match status" value="1"/>
</dbReference>
<feature type="region of interest" description="Disordered" evidence="33">
    <location>
        <begin position="1442"/>
        <end position="1477"/>
    </location>
</feature>
<keyword evidence="26" id="KW-0325">Glycoprotein</keyword>
<evidence type="ECO:0000256" key="15">
    <source>
        <dbReference type="ARBA" id="ARBA00022843"/>
    </source>
</evidence>
<dbReference type="InterPro" id="IPR046338">
    <property type="entry name" value="GAIN_dom_sf"/>
</dbReference>
<feature type="compositionally biased region" description="Polar residues" evidence="33">
    <location>
        <begin position="313"/>
        <end position="322"/>
    </location>
</feature>
<dbReference type="FunFam" id="2.20.100.10:FF:000004">
    <property type="entry name" value="Adhesion G protein-coupled receptor B2"/>
    <property type="match status" value="1"/>
</dbReference>
<dbReference type="GO" id="GO:0043197">
    <property type="term" value="C:dendritic spine"/>
    <property type="evidence" value="ECO:0007669"/>
    <property type="project" value="UniProtKB-SubCell"/>
</dbReference>
<dbReference type="InterPro" id="IPR057244">
    <property type="entry name" value="GAIN_B"/>
</dbReference>
<feature type="compositionally biased region" description="Polar residues" evidence="33">
    <location>
        <begin position="1378"/>
        <end position="1406"/>
    </location>
</feature>
<keyword evidence="18" id="KW-0581">Phagocytosis</keyword>
<dbReference type="PRINTS" id="PR01694">
    <property type="entry name" value="BAIPRECURSOR"/>
</dbReference>
<dbReference type="FunFam" id="1.25.40.610:FF:000004">
    <property type="entry name" value="adhesion G protein-coupled receptor B1"/>
    <property type="match status" value="1"/>
</dbReference>
<evidence type="ECO:0000256" key="3">
    <source>
        <dbReference type="ARBA" id="ARBA00004552"/>
    </source>
</evidence>
<feature type="transmembrane region" description="Helical" evidence="34">
    <location>
        <begin position="1086"/>
        <end position="1107"/>
    </location>
</feature>
<dbReference type="GO" id="GO:0001891">
    <property type="term" value="C:phagocytic cup"/>
    <property type="evidence" value="ECO:0007669"/>
    <property type="project" value="UniProtKB-SubCell"/>
</dbReference>
<dbReference type="PROSITE" id="PS50227">
    <property type="entry name" value="G_PROTEIN_RECEP_F2_3"/>
    <property type="match status" value="1"/>
</dbReference>
<dbReference type="PRINTS" id="PR00249">
    <property type="entry name" value="GPCRSECRETIN"/>
</dbReference>
<dbReference type="FunFam" id="1.20.1070.10:FF:000048">
    <property type="entry name" value="Adhesion G protein-coupled receptor B1"/>
    <property type="match status" value="1"/>
</dbReference>
<feature type="compositionally biased region" description="Basic and acidic residues" evidence="33">
    <location>
        <begin position="300"/>
        <end position="312"/>
    </location>
</feature>
<evidence type="ECO:0000256" key="32">
    <source>
        <dbReference type="ARBA" id="ARBA00082598"/>
    </source>
</evidence>
<dbReference type="PRINTS" id="PR01705">
    <property type="entry name" value="TSP1REPEAT"/>
</dbReference>
<feature type="transmembrane region" description="Helical" evidence="34">
    <location>
        <begin position="1056"/>
        <end position="1079"/>
    </location>
</feature>
<name>A0A672QDS2_SINGR</name>
<feature type="transmembrane region" description="Helical" evidence="34">
    <location>
        <begin position="978"/>
        <end position="996"/>
    </location>
</feature>
<dbReference type="GO" id="GO:0007189">
    <property type="term" value="P:adenylate cyclase-activating G protein-coupled receptor signaling pathway"/>
    <property type="evidence" value="ECO:0007669"/>
    <property type="project" value="TreeGrafter"/>
</dbReference>
<evidence type="ECO:0000256" key="24">
    <source>
        <dbReference type="ARBA" id="ARBA00023157"/>
    </source>
</evidence>
<feature type="transmembrane region" description="Helical" evidence="34">
    <location>
        <begin position="1017"/>
        <end position="1036"/>
    </location>
</feature>
<dbReference type="GO" id="GO:0005576">
    <property type="term" value="C:extracellular region"/>
    <property type="evidence" value="ECO:0007669"/>
    <property type="project" value="UniProtKB-SubCell"/>
</dbReference>
<dbReference type="Proteomes" id="UP000472262">
    <property type="component" value="Unassembled WGS sequence"/>
</dbReference>
<evidence type="ECO:0000256" key="7">
    <source>
        <dbReference type="ARBA" id="ARBA00022475"/>
    </source>
</evidence>
<keyword evidence="8" id="KW-0964">Secreted</keyword>
<dbReference type="Pfam" id="PF19188">
    <property type="entry name" value="AGRB_N"/>
    <property type="match status" value="1"/>
</dbReference>
<keyword evidence="15" id="KW-0832">Ubl conjugation</keyword>
<keyword evidence="20 34" id="KW-1133">Transmembrane helix</keyword>
<keyword evidence="40" id="KW-1185">Reference proteome</keyword>
<dbReference type="PROSITE" id="PS50261">
    <property type="entry name" value="G_PROTEIN_RECEP_F2_4"/>
    <property type="match status" value="1"/>
</dbReference>
<feature type="domain" description="G-protein coupled receptors family 2 profile 1" evidence="37">
    <location>
        <begin position="538"/>
        <end position="608"/>
    </location>
</feature>
<dbReference type="InterPro" id="IPR000832">
    <property type="entry name" value="GPCR_2_secretin-like"/>
</dbReference>
<dbReference type="GO" id="GO:0007517">
    <property type="term" value="P:muscle organ development"/>
    <property type="evidence" value="ECO:0007669"/>
    <property type="project" value="UniProtKB-KW"/>
</dbReference>
<keyword evidence="23 34" id="KW-0472">Membrane</keyword>
<dbReference type="Gene3D" id="2.20.100.10">
    <property type="entry name" value="Thrombospondin type-1 (TSP1) repeat"/>
    <property type="match status" value="5"/>
</dbReference>
<keyword evidence="10" id="KW-0597">Phosphoprotein</keyword>
<feature type="region of interest" description="Disordered" evidence="33">
    <location>
        <begin position="1378"/>
        <end position="1407"/>
    </location>
</feature>
<accession>A0A672QDS2</accession>
<dbReference type="FunCoup" id="A0A672QDS2">
    <property type="interactions" value="1605"/>
</dbReference>
<feature type="domain" description="GAIN-B" evidence="36">
    <location>
        <begin position="730"/>
        <end position="904"/>
    </location>
</feature>
<dbReference type="InterPro" id="IPR043838">
    <property type="entry name" value="AGRB_N"/>
</dbReference>
<feature type="transmembrane region" description="Helical" evidence="34">
    <location>
        <begin position="947"/>
        <end position="966"/>
    </location>
</feature>
<evidence type="ECO:0000256" key="10">
    <source>
        <dbReference type="ARBA" id="ARBA00022553"/>
    </source>
</evidence>
<dbReference type="InParanoid" id="A0A672QDS2"/>
<comment type="similarity">
    <text evidence="6">Belongs to the G-protein coupled receptor 2 family. LN-TM7 subfamily.</text>
</comment>
<keyword evidence="17" id="KW-0524">Neurogenesis</keyword>
<evidence type="ECO:0000313" key="40">
    <source>
        <dbReference type="Proteomes" id="UP000472262"/>
    </source>
</evidence>
<dbReference type="PANTHER" id="PTHR12011">
    <property type="entry name" value="ADHESION G-PROTEIN COUPLED RECEPTOR"/>
    <property type="match status" value="1"/>
</dbReference>
<feature type="domain" description="G-protein coupled receptors family 2 profile 2" evidence="38">
    <location>
        <begin position="912"/>
        <end position="1138"/>
    </location>
</feature>
<organism evidence="39 40">
    <name type="scientific">Sinocyclocheilus grahami</name>
    <name type="common">Dianchi golden-line fish</name>
    <name type="synonym">Barbus grahami</name>
    <dbReference type="NCBI Taxonomy" id="75366"/>
    <lineage>
        <taxon>Eukaryota</taxon>
        <taxon>Metazoa</taxon>
        <taxon>Chordata</taxon>
        <taxon>Craniata</taxon>
        <taxon>Vertebrata</taxon>
        <taxon>Euteleostomi</taxon>
        <taxon>Actinopterygii</taxon>
        <taxon>Neopterygii</taxon>
        <taxon>Teleostei</taxon>
        <taxon>Ostariophysi</taxon>
        <taxon>Cypriniformes</taxon>
        <taxon>Cyprinidae</taxon>
        <taxon>Cyprininae</taxon>
        <taxon>Sinocyclocheilus</taxon>
    </lineage>
</organism>
<evidence type="ECO:0000256" key="35">
    <source>
        <dbReference type="SAM" id="SignalP"/>
    </source>
</evidence>
<keyword evidence="7" id="KW-1003">Cell membrane</keyword>
<dbReference type="GO" id="GO:0043652">
    <property type="term" value="P:engulfment of apoptotic cell"/>
    <property type="evidence" value="ECO:0007669"/>
    <property type="project" value="TreeGrafter"/>
</dbReference>
<dbReference type="InterPro" id="IPR036445">
    <property type="entry name" value="GPCR_2_extracell_dom_sf"/>
</dbReference>
<dbReference type="GO" id="GO:0005925">
    <property type="term" value="C:focal adhesion"/>
    <property type="evidence" value="ECO:0007669"/>
    <property type="project" value="UniProtKB-SubCell"/>
</dbReference>
<dbReference type="PANTHER" id="PTHR12011:SF39">
    <property type="entry name" value="ADHESION G PROTEIN-COUPLED RECEPTOR B1"/>
    <property type="match status" value="1"/>
</dbReference>
<dbReference type="GO" id="GO:0004930">
    <property type="term" value="F:G protein-coupled receptor activity"/>
    <property type="evidence" value="ECO:0007669"/>
    <property type="project" value="UniProtKB-KW"/>
</dbReference>
<keyword evidence="14" id="KW-0677">Repeat</keyword>
<feature type="compositionally biased region" description="Gly residues" evidence="33">
    <location>
        <begin position="1283"/>
        <end position="1292"/>
    </location>
</feature>
<feature type="transmembrane region" description="Helical" evidence="34">
    <location>
        <begin position="914"/>
        <end position="935"/>
    </location>
</feature>
<keyword evidence="27" id="KW-0807">Transducer</keyword>
<proteinExistence type="inferred from homology"/>
<evidence type="ECO:0000256" key="8">
    <source>
        <dbReference type="ARBA" id="ARBA00022525"/>
    </source>
</evidence>
<dbReference type="PROSITE" id="PS50092">
    <property type="entry name" value="TSP1"/>
    <property type="match status" value="5"/>
</dbReference>
<evidence type="ECO:0000256" key="5">
    <source>
        <dbReference type="ARBA" id="ARBA00004651"/>
    </source>
</evidence>
<evidence type="ECO:0000256" key="19">
    <source>
        <dbReference type="ARBA" id="ARBA00022949"/>
    </source>
</evidence>
<evidence type="ECO:0000256" key="21">
    <source>
        <dbReference type="ARBA" id="ARBA00023018"/>
    </source>
</evidence>
<keyword evidence="24" id="KW-1015">Disulfide bond</keyword>
<evidence type="ECO:0000259" key="37">
    <source>
        <dbReference type="PROSITE" id="PS50227"/>
    </source>
</evidence>
<dbReference type="PROSITE" id="PS50221">
    <property type="entry name" value="GAIN_B"/>
    <property type="match status" value="1"/>
</dbReference>
<dbReference type="Gene3D" id="4.10.1240.10">
    <property type="entry name" value="GPCR, family 2, extracellular hormone receptor domain"/>
    <property type="match status" value="1"/>
</dbReference>
<dbReference type="InterPro" id="IPR001879">
    <property type="entry name" value="GPCR_2_extracellular_dom"/>
</dbReference>
<evidence type="ECO:0000256" key="26">
    <source>
        <dbReference type="ARBA" id="ARBA00023180"/>
    </source>
</evidence>
<dbReference type="InterPro" id="IPR000884">
    <property type="entry name" value="TSP1_rpt"/>
</dbReference>
<dbReference type="OMA" id="SAMPRWG"/>
<evidence type="ECO:0000256" key="4">
    <source>
        <dbReference type="ARBA" id="ARBA00004613"/>
    </source>
</evidence>
<evidence type="ECO:0000256" key="9">
    <source>
        <dbReference type="ARBA" id="ARBA00022541"/>
    </source>
</evidence>
<dbReference type="GO" id="GO:0045087">
    <property type="term" value="P:innate immune response"/>
    <property type="evidence" value="ECO:0007669"/>
    <property type="project" value="UniProtKB-KW"/>
</dbReference>
<evidence type="ECO:0000256" key="34">
    <source>
        <dbReference type="SAM" id="Phobius"/>
    </source>
</evidence>
<dbReference type="InterPro" id="IPR008077">
    <property type="entry name" value="GPCR_2_brain_angio_inhib"/>
</dbReference>
<keyword evidence="22" id="KW-0297">G-protein coupled receptor</keyword>
<evidence type="ECO:0000259" key="38">
    <source>
        <dbReference type="PROSITE" id="PS50261"/>
    </source>
</evidence>
<dbReference type="InterPro" id="IPR036383">
    <property type="entry name" value="TSP1_rpt_sf"/>
</dbReference>
<evidence type="ECO:0000313" key="39">
    <source>
        <dbReference type="Ensembl" id="ENSSGRP00000074004.1"/>
    </source>
</evidence>
<keyword evidence="13 35" id="KW-0732">Signal</keyword>
<dbReference type="Pfam" id="PF00090">
    <property type="entry name" value="TSP_1"/>
    <property type="match status" value="5"/>
</dbReference>
<evidence type="ECO:0000256" key="2">
    <source>
        <dbReference type="ARBA" id="ARBA00004246"/>
    </source>
</evidence>
<evidence type="ECO:0000259" key="36">
    <source>
        <dbReference type="PROSITE" id="PS50221"/>
    </source>
</evidence>
<dbReference type="FunFam" id="4.10.1240.10:FF:000002">
    <property type="entry name" value="Adhesion G protein-coupled receptor B2"/>
    <property type="match status" value="1"/>
</dbReference>
<keyword evidence="12 34" id="KW-0812">Transmembrane</keyword>
<dbReference type="FunFam" id="2.60.220.50:FF:000016">
    <property type="entry name" value="Adhesion G protein-coupled receptor B1"/>
    <property type="match status" value="1"/>
</dbReference>
<feature type="region of interest" description="Disordered" evidence="33">
    <location>
        <begin position="294"/>
        <end position="329"/>
    </location>
</feature>
<reference evidence="39" key="2">
    <citation type="submission" date="2025-09" db="UniProtKB">
        <authorList>
            <consortium name="Ensembl"/>
        </authorList>
    </citation>
    <scope>IDENTIFICATION</scope>
</reference>
<evidence type="ECO:0000256" key="29">
    <source>
        <dbReference type="ARBA" id="ARBA00034105"/>
    </source>
</evidence>
<protein>
    <recommendedName>
        <fullName evidence="31">Adhesion G protein-coupled receptor B1</fullName>
    </recommendedName>
    <alternativeName>
        <fullName evidence="32">Brain-specific angiogenesis inhibitor 1</fullName>
    </alternativeName>
</protein>
<evidence type="ECO:0000256" key="28">
    <source>
        <dbReference type="ARBA" id="ARBA00023273"/>
    </source>
</evidence>
<evidence type="ECO:0000256" key="25">
    <source>
        <dbReference type="ARBA" id="ARBA00023170"/>
    </source>
</evidence>
<dbReference type="InterPro" id="IPR000203">
    <property type="entry name" value="GPS"/>
</dbReference>
<dbReference type="SMART" id="SM00209">
    <property type="entry name" value="TSP1"/>
    <property type="match status" value="5"/>
</dbReference>
<keyword evidence="28" id="KW-0966">Cell projection</keyword>
<comment type="function">
    <text evidence="30">Inhibits angiogenesis in a CD36-dependent manner.</text>
</comment>
<keyword evidence="19" id="KW-0965">Cell junction</keyword>
<comment type="subcellular location">
    <subcellularLocation>
        <location evidence="2">Cell junction</location>
        <location evidence="2">Focal adhesion</location>
    </subcellularLocation>
    <subcellularLocation>
        <location evidence="5">Cell membrane</location>
        <topology evidence="5">Multi-pass membrane protein</topology>
    </subcellularLocation>
    <subcellularLocation>
        <location evidence="3">Cell projection</location>
        <location evidence="3">Dendritic spine</location>
    </subcellularLocation>
    <subcellularLocation>
        <location evidence="1">Cell projection</location>
        <location evidence="1">Phagocytic cup</location>
    </subcellularLocation>
    <subcellularLocation>
        <location evidence="29">Postsynaptic density</location>
    </subcellularLocation>
    <subcellularLocation>
        <location evidence="4">Secreted</location>
    </subcellularLocation>
</comment>
<evidence type="ECO:0000256" key="13">
    <source>
        <dbReference type="ARBA" id="ARBA00022729"/>
    </source>
</evidence>
<evidence type="ECO:0000256" key="14">
    <source>
        <dbReference type="ARBA" id="ARBA00022737"/>
    </source>
</evidence>
<feature type="compositionally biased region" description="Basic and acidic residues" evidence="33">
    <location>
        <begin position="1442"/>
        <end position="1451"/>
    </location>
</feature>
<evidence type="ECO:0000256" key="22">
    <source>
        <dbReference type="ARBA" id="ARBA00023040"/>
    </source>
</evidence>
<evidence type="ECO:0000256" key="18">
    <source>
        <dbReference type="ARBA" id="ARBA00022907"/>
    </source>
</evidence>
<dbReference type="Pfam" id="PF16489">
    <property type="entry name" value="GAIN"/>
    <property type="match status" value="1"/>
</dbReference>
<evidence type="ECO:0000256" key="20">
    <source>
        <dbReference type="ARBA" id="ARBA00022989"/>
    </source>
</evidence>
<dbReference type="SMART" id="SM00303">
    <property type="entry name" value="GPS"/>
    <property type="match status" value="1"/>
</dbReference>
<dbReference type="FunFam" id="2.20.100.10:FF:000061">
    <property type="entry name" value="adhesion G protein-coupled receptor B1"/>
    <property type="match status" value="1"/>
</dbReference>
<dbReference type="InterPro" id="IPR032471">
    <property type="entry name" value="AGRL2-4_GAIN_subdom_A"/>
</dbReference>
<evidence type="ECO:0000256" key="12">
    <source>
        <dbReference type="ARBA" id="ARBA00022692"/>
    </source>
</evidence>
<evidence type="ECO:0000256" key="31">
    <source>
        <dbReference type="ARBA" id="ARBA00070439"/>
    </source>
</evidence>
<evidence type="ECO:0000256" key="17">
    <source>
        <dbReference type="ARBA" id="ARBA00022902"/>
    </source>
</evidence>
<dbReference type="SMART" id="SM00008">
    <property type="entry name" value="HormR"/>
    <property type="match status" value="1"/>
</dbReference>
<evidence type="ECO:0000256" key="16">
    <source>
        <dbReference type="ARBA" id="ARBA00022859"/>
    </source>
</evidence>
<dbReference type="Pfam" id="PF01825">
    <property type="entry name" value="GPS"/>
    <property type="match status" value="1"/>
</dbReference>
<evidence type="ECO:0000256" key="23">
    <source>
        <dbReference type="ARBA" id="ARBA00023136"/>
    </source>
</evidence>
<dbReference type="InterPro" id="IPR017981">
    <property type="entry name" value="GPCR_2-like_7TM"/>
</dbReference>
<feature type="chain" id="PRO_5025633096" description="Adhesion G protein-coupled receptor B1" evidence="35">
    <location>
        <begin position="29"/>
        <end position="1515"/>
    </location>
</feature>
<keyword evidence="25" id="KW-0675">Receptor</keyword>
<dbReference type="GO" id="GO:0014069">
    <property type="term" value="C:postsynaptic density"/>
    <property type="evidence" value="ECO:0007669"/>
    <property type="project" value="UniProtKB-SubCell"/>
</dbReference>
<evidence type="ECO:0000256" key="1">
    <source>
        <dbReference type="ARBA" id="ARBA00004231"/>
    </source>
</evidence>
<reference evidence="39" key="1">
    <citation type="submission" date="2025-08" db="UniProtKB">
        <authorList>
            <consortium name="Ensembl"/>
        </authorList>
    </citation>
    <scope>IDENTIFICATION</scope>
</reference>
<dbReference type="Gene3D" id="1.20.1070.10">
    <property type="entry name" value="Rhodopsin 7-helix transmembrane proteins"/>
    <property type="match status" value="1"/>
</dbReference>
<evidence type="ECO:0000256" key="27">
    <source>
        <dbReference type="ARBA" id="ARBA00023224"/>
    </source>
</evidence>
<feature type="region of interest" description="Disordered" evidence="33">
    <location>
        <begin position="1274"/>
        <end position="1294"/>
    </location>
</feature>
<keyword evidence="16" id="KW-0391">Immunity</keyword>